<comment type="similarity">
    <text evidence="1 6">Belongs to the EF-Ts family.</text>
</comment>
<dbReference type="Pfam" id="PF00889">
    <property type="entry name" value="EF_TS"/>
    <property type="match status" value="1"/>
</dbReference>
<feature type="domain" description="Translation elongation factor EFTs/EF1B dimerisation" evidence="7">
    <location>
        <begin position="53"/>
        <end position="197"/>
    </location>
</feature>
<dbReference type="Proteomes" id="UP000050417">
    <property type="component" value="Unassembled WGS sequence"/>
</dbReference>
<dbReference type="EMBL" id="LGCL01000014">
    <property type="protein sequence ID" value="KPL79322.1"/>
    <property type="molecule type" value="Genomic_DNA"/>
</dbReference>
<evidence type="ECO:0000313" key="9">
    <source>
        <dbReference type="Proteomes" id="UP000050417"/>
    </source>
</evidence>
<evidence type="ECO:0000313" key="8">
    <source>
        <dbReference type="EMBL" id="KPL79322.1"/>
    </source>
</evidence>
<dbReference type="CDD" id="cd14275">
    <property type="entry name" value="UBA_EF-Ts"/>
    <property type="match status" value="1"/>
</dbReference>
<name>A0A0N8GNX6_9CHLR</name>
<dbReference type="GO" id="GO:0005737">
    <property type="term" value="C:cytoplasm"/>
    <property type="evidence" value="ECO:0007669"/>
    <property type="project" value="UniProtKB-SubCell"/>
</dbReference>
<evidence type="ECO:0000256" key="6">
    <source>
        <dbReference type="HAMAP-Rule" id="MF_00050"/>
    </source>
</evidence>
<reference evidence="8 9" key="1">
    <citation type="submission" date="2015-07" db="EMBL/GenBank/DDBJ databases">
        <title>Genome sequence of Ornatilinea apprima DSM 23815.</title>
        <authorList>
            <person name="Hemp J."/>
            <person name="Ward L.M."/>
            <person name="Pace L.A."/>
            <person name="Fischer W.W."/>
        </authorList>
    </citation>
    <scope>NUCLEOTIDE SEQUENCE [LARGE SCALE GENOMIC DNA]</scope>
    <source>
        <strain evidence="8 9">P3M-1</strain>
    </source>
</reference>
<dbReference type="HAMAP" id="MF_00050">
    <property type="entry name" value="EF_Ts"/>
    <property type="match status" value="1"/>
</dbReference>
<dbReference type="RefSeq" id="WP_075061488.1">
    <property type="nucleotide sequence ID" value="NZ_LGCL01000014.1"/>
</dbReference>
<dbReference type="PANTHER" id="PTHR11741">
    <property type="entry name" value="ELONGATION FACTOR TS"/>
    <property type="match status" value="1"/>
</dbReference>
<dbReference type="PATRIC" id="fig|1134406.4.peg.2021"/>
<keyword evidence="4 6" id="KW-0648">Protein biosynthesis</keyword>
<feature type="region of interest" description="Involved in Mg(2+) ion dislocation from EF-Tu" evidence="6">
    <location>
        <begin position="81"/>
        <end position="84"/>
    </location>
</feature>
<dbReference type="InterPro" id="IPR036402">
    <property type="entry name" value="EF-Ts_dimer_sf"/>
</dbReference>
<keyword evidence="3 6" id="KW-0251">Elongation factor</keyword>
<evidence type="ECO:0000256" key="2">
    <source>
        <dbReference type="ARBA" id="ARBA00016956"/>
    </source>
</evidence>
<dbReference type="GO" id="GO:0003746">
    <property type="term" value="F:translation elongation factor activity"/>
    <property type="evidence" value="ECO:0007669"/>
    <property type="project" value="UniProtKB-UniRule"/>
</dbReference>
<evidence type="ECO:0000256" key="1">
    <source>
        <dbReference type="ARBA" id="ARBA00005532"/>
    </source>
</evidence>
<dbReference type="InterPro" id="IPR001816">
    <property type="entry name" value="Transl_elong_EFTs/EF1B"/>
</dbReference>
<comment type="caution">
    <text evidence="8">The sequence shown here is derived from an EMBL/GenBank/DDBJ whole genome shotgun (WGS) entry which is preliminary data.</text>
</comment>
<evidence type="ECO:0000259" key="7">
    <source>
        <dbReference type="Pfam" id="PF00889"/>
    </source>
</evidence>
<dbReference type="SUPFAM" id="SSF46934">
    <property type="entry name" value="UBA-like"/>
    <property type="match status" value="1"/>
</dbReference>
<dbReference type="AlphaFoldDB" id="A0A0N8GNX6"/>
<evidence type="ECO:0000256" key="4">
    <source>
        <dbReference type="ARBA" id="ARBA00022917"/>
    </source>
</evidence>
<proteinExistence type="inferred from homology"/>
<dbReference type="Gene3D" id="1.10.286.20">
    <property type="match status" value="1"/>
</dbReference>
<gene>
    <name evidence="6 8" type="primary">tsf</name>
    <name evidence="8" type="ORF">ADN00_03050</name>
</gene>
<dbReference type="FunFam" id="1.10.8.10:FF:000001">
    <property type="entry name" value="Elongation factor Ts"/>
    <property type="match status" value="1"/>
</dbReference>
<comment type="function">
    <text evidence="5 6">Associates with the EF-Tu.GDP complex and induces the exchange of GDP to GTP. It remains bound to the aminoacyl-tRNA.EF-Tu.GTP complex up to the GTP hydrolysis stage on the ribosome.</text>
</comment>
<evidence type="ECO:0000256" key="3">
    <source>
        <dbReference type="ARBA" id="ARBA00022768"/>
    </source>
</evidence>
<dbReference type="SUPFAM" id="SSF54713">
    <property type="entry name" value="Elongation factor Ts (EF-Ts), dimerisation domain"/>
    <property type="match status" value="1"/>
</dbReference>
<dbReference type="OrthoDB" id="9808348at2"/>
<dbReference type="STRING" id="1134406.ADN00_03050"/>
<comment type="subcellular location">
    <subcellularLocation>
        <location evidence="6">Cytoplasm</location>
    </subcellularLocation>
</comment>
<keyword evidence="6" id="KW-0963">Cytoplasm</keyword>
<dbReference type="InterPro" id="IPR009060">
    <property type="entry name" value="UBA-like_sf"/>
</dbReference>
<protein>
    <recommendedName>
        <fullName evidence="2 6">Elongation factor Ts</fullName>
        <shortName evidence="6">EF-Ts</shortName>
    </recommendedName>
</protein>
<dbReference type="InterPro" id="IPR014039">
    <property type="entry name" value="Transl_elong_EFTs/EF1B_dimer"/>
</dbReference>
<sequence>MAITTEDIKKLREMTGAGILDCRKALENAEGDFDKALDFLREKGLATAAKRATRNASEGVVELYNHGDGRVGVMVELNCETDFVGRSAAFRTLAHEIALQIAAASPLYINETDIPESVIEHEKAIAVARAKEEGKPEQIIPRIVEGTIKKFMDETVLLRQPYIRDDSITVQELINQNIVSIGESVVVRRFVRWALGETTSSEE</sequence>
<dbReference type="NCBIfam" id="TIGR00116">
    <property type="entry name" value="tsf"/>
    <property type="match status" value="1"/>
</dbReference>
<accession>A0A0N8GNX6</accession>
<keyword evidence="9" id="KW-1185">Reference proteome</keyword>
<dbReference type="PANTHER" id="PTHR11741:SF0">
    <property type="entry name" value="ELONGATION FACTOR TS, MITOCHONDRIAL"/>
    <property type="match status" value="1"/>
</dbReference>
<dbReference type="Gene3D" id="1.10.8.10">
    <property type="entry name" value="DNA helicase RuvA subunit, C-terminal domain"/>
    <property type="match status" value="1"/>
</dbReference>
<organism evidence="8 9">
    <name type="scientific">Ornatilinea apprima</name>
    <dbReference type="NCBI Taxonomy" id="1134406"/>
    <lineage>
        <taxon>Bacteria</taxon>
        <taxon>Bacillati</taxon>
        <taxon>Chloroflexota</taxon>
        <taxon>Anaerolineae</taxon>
        <taxon>Anaerolineales</taxon>
        <taxon>Anaerolineaceae</taxon>
        <taxon>Ornatilinea</taxon>
    </lineage>
</organism>
<dbReference type="Gene3D" id="3.30.479.20">
    <property type="entry name" value="Elongation factor Ts, dimerisation domain"/>
    <property type="match status" value="1"/>
</dbReference>
<evidence type="ECO:0000256" key="5">
    <source>
        <dbReference type="ARBA" id="ARBA00025453"/>
    </source>
</evidence>
<dbReference type="FunFam" id="1.10.286.20:FF:000001">
    <property type="entry name" value="Elongation factor Ts"/>
    <property type="match status" value="1"/>
</dbReference>